<feature type="transmembrane region" description="Helical" evidence="1">
    <location>
        <begin position="134"/>
        <end position="151"/>
    </location>
</feature>
<evidence type="ECO:0000256" key="1">
    <source>
        <dbReference type="SAM" id="Phobius"/>
    </source>
</evidence>
<gene>
    <name evidence="2" type="ORF">GCM10010832_05050</name>
</gene>
<organism evidence="2 3">
    <name type="scientific">Psychroflexus planctonicus</name>
    <dbReference type="NCBI Taxonomy" id="1526575"/>
    <lineage>
        <taxon>Bacteria</taxon>
        <taxon>Pseudomonadati</taxon>
        <taxon>Bacteroidota</taxon>
        <taxon>Flavobacteriia</taxon>
        <taxon>Flavobacteriales</taxon>
        <taxon>Flavobacteriaceae</taxon>
        <taxon>Psychroflexus</taxon>
    </lineage>
</organism>
<comment type="caution">
    <text evidence="2">The sequence shown here is derived from an EMBL/GenBank/DDBJ whole genome shotgun (WGS) entry which is preliminary data.</text>
</comment>
<evidence type="ECO:0000313" key="3">
    <source>
        <dbReference type="Proteomes" id="UP000599179"/>
    </source>
</evidence>
<dbReference type="RefSeq" id="WP_188457518.1">
    <property type="nucleotide sequence ID" value="NZ_BMGM01000002.1"/>
</dbReference>
<keyword evidence="1" id="KW-0472">Membrane</keyword>
<dbReference type="Proteomes" id="UP000599179">
    <property type="component" value="Unassembled WGS sequence"/>
</dbReference>
<dbReference type="EMBL" id="BMGM01000002">
    <property type="protein sequence ID" value="GGE27326.1"/>
    <property type="molecule type" value="Genomic_DNA"/>
</dbReference>
<evidence type="ECO:0000313" key="2">
    <source>
        <dbReference type="EMBL" id="GGE27326.1"/>
    </source>
</evidence>
<reference evidence="3" key="1">
    <citation type="journal article" date="2019" name="Int. J. Syst. Evol. Microbiol.">
        <title>The Global Catalogue of Microorganisms (GCM) 10K type strain sequencing project: providing services to taxonomists for standard genome sequencing and annotation.</title>
        <authorList>
            <consortium name="The Broad Institute Genomics Platform"/>
            <consortium name="The Broad Institute Genome Sequencing Center for Infectious Disease"/>
            <person name="Wu L."/>
            <person name="Ma J."/>
        </authorList>
    </citation>
    <scope>NUCLEOTIDE SEQUENCE [LARGE SCALE GENOMIC DNA]</scope>
    <source>
        <strain evidence="3">CGMCC 1.12931</strain>
    </source>
</reference>
<accession>A0ABQ1SG67</accession>
<keyword evidence="1" id="KW-1133">Transmembrane helix</keyword>
<feature type="transmembrane region" description="Helical" evidence="1">
    <location>
        <begin position="163"/>
        <end position="180"/>
    </location>
</feature>
<sequence length="197" mass="23231">MNKYSTILIYILPSTLILIIVGFFLNTDFNDSEERLEVASSIIDESIEYHEIFISKENSSAYFFKDYLIKEITFFSVLRSKQIKYGIHIAEKCKNDDLNSLEAQMIKPINTVLLDDISQYKYHHAFEMKDTHETLGFLTYIGLIFVVLFIINKSFGKNYKNIIKYYFLFFIVINFMIKVLNTSNMVNFENAFKLCLY</sequence>
<proteinExistence type="predicted"/>
<name>A0ABQ1SG67_9FLAO</name>
<keyword evidence="1" id="KW-0812">Transmembrane</keyword>
<feature type="transmembrane region" description="Helical" evidence="1">
    <location>
        <begin position="7"/>
        <end position="25"/>
    </location>
</feature>
<keyword evidence="3" id="KW-1185">Reference proteome</keyword>
<protein>
    <submittedName>
        <fullName evidence="2">Uncharacterized protein</fullName>
    </submittedName>
</protein>